<protein>
    <submittedName>
        <fullName evidence="1">Anhydro-N-acetylmuramic acid kinase</fullName>
        <ecNumber evidence="1">2.7.1.170</ecNumber>
    </submittedName>
</protein>
<dbReference type="EC" id="2.7.1.170" evidence="1"/>
<gene>
    <name evidence="1" type="primary">anmK_1</name>
    <name evidence="1" type="ORF">NCTC11872_01583</name>
</gene>
<evidence type="ECO:0000313" key="2">
    <source>
        <dbReference type="Proteomes" id="UP000249936"/>
    </source>
</evidence>
<evidence type="ECO:0000313" key="1">
    <source>
        <dbReference type="EMBL" id="SPX41960.1"/>
    </source>
</evidence>
<dbReference type="Proteomes" id="UP000249936">
    <property type="component" value="Unassembled WGS sequence"/>
</dbReference>
<dbReference type="Gene3D" id="3.30.420.40">
    <property type="match status" value="1"/>
</dbReference>
<dbReference type="PANTHER" id="PTHR30605">
    <property type="entry name" value="ANHYDRO-N-ACETYLMURAMIC ACID KINASE"/>
    <property type="match status" value="1"/>
</dbReference>
<dbReference type="InterPro" id="IPR005338">
    <property type="entry name" value="Anhydro_N_Ac-Mur_kinase"/>
</dbReference>
<keyword evidence="1" id="KW-0418">Kinase</keyword>
<dbReference type="GO" id="GO:0016773">
    <property type="term" value="F:phosphotransferase activity, alcohol group as acceptor"/>
    <property type="evidence" value="ECO:0007669"/>
    <property type="project" value="InterPro"/>
</dbReference>
<dbReference type="GO" id="GO:0005524">
    <property type="term" value="F:ATP binding"/>
    <property type="evidence" value="ECO:0007669"/>
    <property type="project" value="InterPro"/>
</dbReference>
<organism evidence="1 2">
    <name type="scientific">Haemophilus influenzae</name>
    <dbReference type="NCBI Taxonomy" id="727"/>
    <lineage>
        <taxon>Bacteria</taxon>
        <taxon>Pseudomonadati</taxon>
        <taxon>Pseudomonadota</taxon>
        <taxon>Gammaproteobacteria</taxon>
        <taxon>Pasteurellales</taxon>
        <taxon>Pasteurellaceae</taxon>
        <taxon>Haemophilus</taxon>
    </lineage>
</organism>
<dbReference type="GO" id="GO:0016301">
    <property type="term" value="F:kinase activity"/>
    <property type="evidence" value="ECO:0007669"/>
    <property type="project" value="UniProtKB-KW"/>
</dbReference>
<dbReference type="AlphaFoldDB" id="A0A2X1PNS2"/>
<proteinExistence type="predicted"/>
<accession>A0A2X1PNS2</accession>
<keyword evidence="1" id="KW-0808">Transferase</keyword>
<dbReference type="EMBL" id="UASK01000006">
    <property type="protein sequence ID" value="SPX41960.1"/>
    <property type="molecule type" value="Genomic_DNA"/>
</dbReference>
<dbReference type="GO" id="GO:0006040">
    <property type="term" value="P:amino sugar metabolic process"/>
    <property type="evidence" value="ECO:0007669"/>
    <property type="project" value="InterPro"/>
</dbReference>
<sequence>MINMKPQYYLGMMSGTSLDGVDIALVDFSQDPQLILSDFFPMPEDLRQKLTTLIQVGGTTLQNLGELDHKLALLYSDCVNAFLQKNAFLPNQIQAIGCHGQTVWHSPNSQFPFTMQLGDMNLLAAKTGISVIGDFRRKDMAWGGQGAPLVPAFHEAVFFKF</sequence>
<dbReference type="GO" id="GO:0009254">
    <property type="term" value="P:peptidoglycan turnover"/>
    <property type="evidence" value="ECO:0007669"/>
    <property type="project" value="InterPro"/>
</dbReference>
<name>A0A2X1PNS2_HAEIF</name>
<dbReference type="PANTHER" id="PTHR30605:SF0">
    <property type="entry name" value="ANHYDRO-N-ACETYLMURAMIC ACID KINASE"/>
    <property type="match status" value="1"/>
</dbReference>
<reference evidence="1 2" key="1">
    <citation type="submission" date="2018-06" db="EMBL/GenBank/DDBJ databases">
        <authorList>
            <consortium name="Pathogen Informatics"/>
            <person name="Doyle S."/>
        </authorList>
    </citation>
    <scope>NUCLEOTIDE SEQUENCE [LARGE SCALE GENOMIC DNA]</scope>
    <source>
        <strain evidence="1 2">NCTC11872</strain>
    </source>
</reference>
<dbReference type="Pfam" id="PF03702">
    <property type="entry name" value="AnmK"/>
    <property type="match status" value="1"/>
</dbReference>